<protein>
    <submittedName>
        <fullName evidence="4">Transglycosylase SLT domain protein</fullName>
    </submittedName>
</protein>
<accession>A0A2C9D584</accession>
<evidence type="ECO:0000313" key="4">
    <source>
        <dbReference type="EMBL" id="SON55446.1"/>
    </source>
</evidence>
<feature type="region of interest" description="Disordered" evidence="2">
    <location>
        <begin position="324"/>
        <end position="343"/>
    </location>
</feature>
<evidence type="ECO:0000313" key="5">
    <source>
        <dbReference type="Proteomes" id="UP000223606"/>
    </source>
</evidence>
<dbReference type="OrthoDB" id="8477976at2"/>
<dbReference type="Proteomes" id="UP000223606">
    <property type="component" value="Chromosome 1"/>
</dbReference>
<evidence type="ECO:0000256" key="1">
    <source>
        <dbReference type="ARBA" id="ARBA00009387"/>
    </source>
</evidence>
<dbReference type="EMBL" id="LT960614">
    <property type="protein sequence ID" value="SON55446.1"/>
    <property type="molecule type" value="Genomic_DNA"/>
</dbReference>
<dbReference type="Pfam" id="PF01464">
    <property type="entry name" value="SLT"/>
    <property type="match status" value="1"/>
</dbReference>
<evidence type="ECO:0000256" key="2">
    <source>
        <dbReference type="SAM" id="MobiDB-lite"/>
    </source>
</evidence>
<gene>
    <name evidence="4" type="ORF">HDIA_1905</name>
</gene>
<comment type="similarity">
    <text evidence="1">Belongs to the virb1 family.</text>
</comment>
<dbReference type="RefSeq" id="WP_099555956.1">
    <property type="nucleotide sequence ID" value="NZ_LT960614.1"/>
</dbReference>
<dbReference type="Gene3D" id="1.10.530.10">
    <property type="match status" value="1"/>
</dbReference>
<dbReference type="AlphaFoldDB" id="A0A2C9D584"/>
<proteinExistence type="inferred from homology"/>
<keyword evidence="5" id="KW-1185">Reference proteome</keyword>
<organism evidence="4 5">
    <name type="scientific">Hartmannibacter diazotrophicus</name>
    <dbReference type="NCBI Taxonomy" id="1482074"/>
    <lineage>
        <taxon>Bacteria</taxon>
        <taxon>Pseudomonadati</taxon>
        <taxon>Pseudomonadota</taxon>
        <taxon>Alphaproteobacteria</taxon>
        <taxon>Hyphomicrobiales</taxon>
        <taxon>Pleomorphomonadaceae</taxon>
        <taxon>Hartmannibacter</taxon>
    </lineage>
</organism>
<dbReference type="InterPro" id="IPR023346">
    <property type="entry name" value="Lysozyme-like_dom_sf"/>
</dbReference>
<dbReference type="SUPFAM" id="SSF53955">
    <property type="entry name" value="Lysozyme-like"/>
    <property type="match status" value="1"/>
</dbReference>
<reference evidence="5" key="1">
    <citation type="submission" date="2017-09" db="EMBL/GenBank/DDBJ databases">
        <title>Genome sequence of Nannocystis excedens DSM 71.</title>
        <authorList>
            <person name="Blom J."/>
        </authorList>
    </citation>
    <scope>NUCLEOTIDE SEQUENCE [LARGE SCALE GENOMIC DNA]</scope>
    <source>
        <strain evidence="5">type strain: E19</strain>
    </source>
</reference>
<name>A0A2C9D584_9HYPH</name>
<feature type="domain" description="Transglycosylase SLT" evidence="3">
    <location>
        <begin position="46"/>
        <end position="100"/>
    </location>
</feature>
<evidence type="ECO:0000259" key="3">
    <source>
        <dbReference type="Pfam" id="PF01464"/>
    </source>
</evidence>
<dbReference type="KEGG" id="hdi:HDIA_1905"/>
<sequence length="375" mass="38993">MKAIFNDLYASDGLASAAGRIGPARLGGTSAGSGSDGLDSRLVQAFDAASSSTGTSFDYLLKTAQRESSMNPEAKASTSSATGLFQFIDSTWMETMKRSGAELGLGQYADQIGIAPNGNYFVANPQMRKEILDLRKDPEIASMMAGALTRHNAQQLEARVGRPPSDGELYIAHFLGASGASKLIQLAEKAPDLEAASLFPDQAKANPAIFYENGRNPRTVSGVYQSLVQQHDTPTRALMAMAGAQPAADNGTAVLGYASTPAADPSALGSRWKAADPDAAFDSLFRNDPASGKDKIASAFWRGFAMPPGLFAVAVAEDDAAAQPAATGAPETSVAAPTAAPAATPSLLRNSVERFLGRGPLDLSSFLKPEATGQD</sequence>
<dbReference type="InterPro" id="IPR008258">
    <property type="entry name" value="Transglycosylase_SLT_dom_1"/>
</dbReference>